<feature type="compositionally biased region" description="Basic residues" evidence="1">
    <location>
        <begin position="124"/>
        <end position="133"/>
    </location>
</feature>
<protein>
    <submittedName>
        <fullName evidence="2 4">Uncharacterized protein</fullName>
    </submittedName>
</protein>
<feature type="region of interest" description="Disordered" evidence="1">
    <location>
        <begin position="116"/>
        <end position="196"/>
    </location>
</feature>
<feature type="compositionally biased region" description="Polar residues" evidence="1">
    <location>
        <begin position="54"/>
        <end position="70"/>
    </location>
</feature>
<evidence type="ECO:0000313" key="4">
    <source>
        <dbReference type="WBParaSite" id="SSLN_0001666901-mRNA-1"/>
    </source>
</evidence>
<reference evidence="4" key="1">
    <citation type="submission" date="2016-06" db="UniProtKB">
        <authorList>
            <consortium name="WormBaseParasite"/>
        </authorList>
    </citation>
    <scope>IDENTIFICATION</scope>
</reference>
<proteinExistence type="predicted"/>
<dbReference type="WBParaSite" id="SSLN_0001666901-mRNA-1">
    <property type="protein sequence ID" value="SSLN_0001666901-mRNA-1"/>
    <property type="gene ID" value="SSLN_0001666901"/>
</dbReference>
<evidence type="ECO:0000256" key="1">
    <source>
        <dbReference type="SAM" id="MobiDB-lite"/>
    </source>
</evidence>
<reference evidence="2 3" key="2">
    <citation type="submission" date="2018-11" db="EMBL/GenBank/DDBJ databases">
        <authorList>
            <consortium name="Pathogen Informatics"/>
        </authorList>
    </citation>
    <scope>NUCLEOTIDE SEQUENCE [LARGE SCALE GENOMIC DNA]</scope>
    <source>
        <strain evidence="2 3">NST_G2</strain>
    </source>
</reference>
<feature type="region of interest" description="Disordered" evidence="1">
    <location>
        <begin position="42"/>
        <end position="73"/>
    </location>
</feature>
<dbReference type="AlphaFoldDB" id="A0A183THW3"/>
<organism evidence="4">
    <name type="scientific">Schistocephalus solidus</name>
    <name type="common">Tapeworm</name>
    <dbReference type="NCBI Taxonomy" id="70667"/>
    <lineage>
        <taxon>Eukaryota</taxon>
        <taxon>Metazoa</taxon>
        <taxon>Spiralia</taxon>
        <taxon>Lophotrochozoa</taxon>
        <taxon>Platyhelminthes</taxon>
        <taxon>Cestoda</taxon>
        <taxon>Eucestoda</taxon>
        <taxon>Diphyllobothriidea</taxon>
        <taxon>Diphyllobothriidae</taxon>
        <taxon>Schistocephalus</taxon>
    </lineage>
</organism>
<sequence>MNGQKQVAIAKHDLGVADNEKLLAMQVEKLTRELAKYRGISTPNASTDRAKMSSMKSNWVPSRTGNNSDTKFPYQEQTRIDPEAALLLVTLPNGTFDPTAYILHRDRKREAIAQRRHLTESLRPTHRRWRSPRSRQLLSAAGALSDSESEAGQIRRSSIHRRTDSSSTGASICTDAGDNCRHSRSRSLHRSRSCGR</sequence>
<dbReference type="OrthoDB" id="568137at2759"/>
<name>A0A183THW3_SCHSO</name>
<feature type="compositionally biased region" description="Basic residues" evidence="1">
    <location>
        <begin position="182"/>
        <end position="196"/>
    </location>
</feature>
<dbReference type="EMBL" id="UYSU01040619">
    <property type="protein sequence ID" value="VDM02447.1"/>
    <property type="molecule type" value="Genomic_DNA"/>
</dbReference>
<evidence type="ECO:0000313" key="2">
    <source>
        <dbReference type="EMBL" id="VDM02447.1"/>
    </source>
</evidence>
<accession>A0A183THW3</accession>
<keyword evidence="3" id="KW-1185">Reference proteome</keyword>
<evidence type="ECO:0000313" key="3">
    <source>
        <dbReference type="Proteomes" id="UP000275846"/>
    </source>
</evidence>
<dbReference type="Proteomes" id="UP000275846">
    <property type="component" value="Unassembled WGS sequence"/>
</dbReference>
<gene>
    <name evidence="2" type="ORF">SSLN_LOCUS16061</name>
</gene>